<dbReference type="AlphaFoldDB" id="A0A7W9LKZ3"/>
<dbReference type="Pfam" id="PF01909">
    <property type="entry name" value="NTP_transf_2"/>
    <property type="match status" value="1"/>
</dbReference>
<dbReference type="SUPFAM" id="SSF46785">
    <property type="entry name" value="Winged helix' DNA-binding domain"/>
    <property type="match status" value="1"/>
</dbReference>
<dbReference type="RefSeq" id="WP_184821712.1">
    <property type="nucleotide sequence ID" value="NZ_JACHMM010000001.1"/>
</dbReference>
<dbReference type="InterPro" id="IPR036388">
    <property type="entry name" value="WH-like_DNA-bd_sf"/>
</dbReference>
<evidence type="ECO:0000313" key="3">
    <source>
        <dbReference type="Proteomes" id="UP000542813"/>
    </source>
</evidence>
<dbReference type="SUPFAM" id="SSF81301">
    <property type="entry name" value="Nucleotidyltransferase"/>
    <property type="match status" value="1"/>
</dbReference>
<feature type="domain" description="Polymerase nucleotidyl transferase" evidence="1">
    <location>
        <begin position="107"/>
        <end position="139"/>
    </location>
</feature>
<dbReference type="InterPro" id="IPR002934">
    <property type="entry name" value="Polymerase_NTP_transf_dom"/>
</dbReference>
<organism evidence="2 3">
    <name type="scientific">Jiangella mangrovi</name>
    <dbReference type="NCBI Taxonomy" id="1524084"/>
    <lineage>
        <taxon>Bacteria</taxon>
        <taxon>Bacillati</taxon>
        <taxon>Actinomycetota</taxon>
        <taxon>Actinomycetes</taxon>
        <taxon>Jiangellales</taxon>
        <taxon>Jiangellaceae</taxon>
        <taxon>Jiangella</taxon>
    </lineage>
</organism>
<protein>
    <submittedName>
        <fullName evidence="2">Putative nucleotidyltransferase</fullName>
    </submittedName>
</protein>
<dbReference type="InterPro" id="IPR043519">
    <property type="entry name" value="NT_sf"/>
</dbReference>
<comment type="caution">
    <text evidence="2">The sequence shown here is derived from an EMBL/GenBank/DDBJ whole genome shotgun (WGS) entry which is preliminary data.</text>
</comment>
<dbReference type="Gene3D" id="1.10.10.10">
    <property type="entry name" value="Winged helix-like DNA-binding domain superfamily/Winged helix DNA-binding domain"/>
    <property type="match status" value="1"/>
</dbReference>
<dbReference type="Proteomes" id="UP000542813">
    <property type="component" value="Unassembled WGS sequence"/>
</dbReference>
<dbReference type="EMBL" id="JACHMM010000001">
    <property type="protein sequence ID" value="MBB5787572.1"/>
    <property type="molecule type" value="Genomic_DNA"/>
</dbReference>
<gene>
    <name evidence="2" type="ORF">HD601_002147</name>
</gene>
<proteinExistence type="predicted"/>
<dbReference type="Gene3D" id="3.30.460.10">
    <property type="entry name" value="Beta Polymerase, domain 2"/>
    <property type="match status" value="1"/>
</dbReference>
<accession>A0A7W9LKZ3</accession>
<evidence type="ECO:0000259" key="1">
    <source>
        <dbReference type="Pfam" id="PF01909"/>
    </source>
</evidence>
<keyword evidence="3" id="KW-1185">Reference proteome</keyword>
<dbReference type="CDD" id="cd05403">
    <property type="entry name" value="NT_KNTase_like"/>
    <property type="match status" value="1"/>
</dbReference>
<dbReference type="InterPro" id="IPR036390">
    <property type="entry name" value="WH_DNA-bd_sf"/>
</dbReference>
<keyword evidence="2" id="KW-0808">Transferase</keyword>
<evidence type="ECO:0000313" key="2">
    <source>
        <dbReference type="EMBL" id="MBB5787572.1"/>
    </source>
</evidence>
<dbReference type="GO" id="GO:0016779">
    <property type="term" value="F:nucleotidyltransferase activity"/>
    <property type="evidence" value="ECO:0007669"/>
    <property type="project" value="InterPro"/>
</dbReference>
<name>A0A7W9LKZ3_9ACTN</name>
<sequence>MQLSQPLAVVTPTLDGPVLTALALADRAFTTGQLGRVLGRGSEEGIRKVLRRLAEQGVVSAEQVGPAVSYRLNRDHLAAQHIVGLASLRSTFLHRMEQKLAGWEQPPVYAALFGSAGRGEMRPDSDIDVLLIRANDADEVVWGRQVDDLVEVVTRWTGNDTRPLEYTVAELRRSGGEPVLRDVLRTGVTVVGDRSWLGRRLRERTV</sequence>
<reference evidence="2 3" key="1">
    <citation type="submission" date="2020-08" db="EMBL/GenBank/DDBJ databases">
        <title>Sequencing the genomes of 1000 actinobacteria strains.</title>
        <authorList>
            <person name="Klenk H.-P."/>
        </authorList>
    </citation>
    <scope>NUCLEOTIDE SEQUENCE [LARGE SCALE GENOMIC DNA]</scope>
    <source>
        <strain evidence="2 3">DSM 102122</strain>
    </source>
</reference>